<evidence type="ECO:0000256" key="1">
    <source>
        <dbReference type="SAM" id="Coils"/>
    </source>
</evidence>
<dbReference type="AlphaFoldDB" id="A0A067QBB9"/>
<dbReference type="STRING" id="933084.A0A067QBB9"/>
<protein>
    <submittedName>
        <fullName evidence="3">Uncharacterized protein</fullName>
    </submittedName>
</protein>
<feature type="compositionally biased region" description="Pro residues" evidence="2">
    <location>
        <begin position="197"/>
        <end position="215"/>
    </location>
</feature>
<feature type="region of interest" description="Disordered" evidence="2">
    <location>
        <begin position="193"/>
        <end position="232"/>
    </location>
</feature>
<dbReference type="OrthoDB" id="2749714at2759"/>
<feature type="compositionally biased region" description="Basic and acidic residues" evidence="2">
    <location>
        <begin position="223"/>
        <end position="232"/>
    </location>
</feature>
<name>A0A067QBB9_9AGAM</name>
<dbReference type="HOGENOM" id="CLU_416223_0_0_1"/>
<dbReference type="InParanoid" id="A0A067QBB9"/>
<reference evidence="4" key="1">
    <citation type="journal article" date="2014" name="Proc. Natl. Acad. Sci. U.S.A.">
        <title>Extensive sampling of basidiomycete genomes demonstrates inadequacy of the white-rot/brown-rot paradigm for wood decay fungi.</title>
        <authorList>
            <person name="Riley R."/>
            <person name="Salamov A.A."/>
            <person name="Brown D.W."/>
            <person name="Nagy L.G."/>
            <person name="Floudas D."/>
            <person name="Held B.W."/>
            <person name="Levasseur A."/>
            <person name="Lombard V."/>
            <person name="Morin E."/>
            <person name="Otillar R."/>
            <person name="Lindquist E.A."/>
            <person name="Sun H."/>
            <person name="LaButti K.M."/>
            <person name="Schmutz J."/>
            <person name="Jabbour D."/>
            <person name="Luo H."/>
            <person name="Baker S.E."/>
            <person name="Pisabarro A.G."/>
            <person name="Walton J.D."/>
            <person name="Blanchette R.A."/>
            <person name="Henrissat B."/>
            <person name="Martin F."/>
            <person name="Cullen D."/>
            <person name="Hibbett D.S."/>
            <person name="Grigoriev I.V."/>
        </authorList>
    </citation>
    <scope>NUCLEOTIDE SEQUENCE [LARGE SCALE GENOMIC DNA]</scope>
    <source>
        <strain evidence="4">MUCL 33604</strain>
    </source>
</reference>
<gene>
    <name evidence="3" type="ORF">JAAARDRAFT_190954</name>
</gene>
<feature type="coiled-coil region" evidence="1">
    <location>
        <begin position="502"/>
        <end position="564"/>
    </location>
</feature>
<dbReference type="EMBL" id="KL197713">
    <property type="protein sequence ID" value="KDQ60812.1"/>
    <property type="molecule type" value="Genomic_DNA"/>
</dbReference>
<dbReference type="Proteomes" id="UP000027265">
    <property type="component" value="Unassembled WGS sequence"/>
</dbReference>
<evidence type="ECO:0000313" key="4">
    <source>
        <dbReference type="Proteomes" id="UP000027265"/>
    </source>
</evidence>
<keyword evidence="1" id="KW-0175">Coiled coil</keyword>
<evidence type="ECO:0000256" key="2">
    <source>
        <dbReference type="SAM" id="MobiDB-lite"/>
    </source>
</evidence>
<feature type="coiled-coil region" evidence="1">
    <location>
        <begin position="333"/>
        <end position="360"/>
    </location>
</feature>
<sequence length="659" mass="74116">MAPPLIRCFVRPFKSSISHFLGANCYHSGTTTTGSQPTNTVPAVGGTIVGLSTHTTLSGVQRSSLIVRRRTTPPETIVVSPEVAPLPEYQTAEDQYDRDLHPLTETIHHEGITRRRPTKTDIEAHLLAVTAVQDYNIRLLVQPTPSLLVTASATSLQITGLLYTQQVPQHRIWHEANHLQEVTTHYTHYLPLRPRKPAPIPPTQPAPIIPPPPLPELSSAKPPFKEEKQLTPEEKRTAWVGRIKLIVDCVNARIEHMKRENDVRRFQRLFESRRYSRVAEEDRVRLEAELAATKAQCDEKKKDLNLCVTRLLDCDFWPVLPRGDGTKAVDEKFQDLAKEVRELKATAAQLDDNLRILLAKQSVPPLTSAQPHPKPPERMDVDDESSSRPTKRRRLSSEPEPTREATVSAEERDMIKDEIDALQHRIADLENNETQHTATLLEEFDSLIDSKIEEANSSFLGGNSLPGPISSSIASQYSSKLEEVEANLARTGGDVDYIVKEVAGLITDTDALKRENQRLREDNEKWKTKFTELEEKQLRSEALLEQHKNEIAALNTAVKDQLARISARPPPVPPPSLDSIVEAVREPIIQAVQESVQPQLDQLRATIEKMLQDHSDQLCQAVWSKLHAVLRMVEHVKRWVEQVGDDPMVTKGPPILNGH</sequence>
<feature type="coiled-coil region" evidence="1">
    <location>
        <begin position="412"/>
        <end position="439"/>
    </location>
</feature>
<feature type="coiled-coil region" evidence="1">
    <location>
        <begin position="276"/>
        <end position="303"/>
    </location>
</feature>
<proteinExistence type="predicted"/>
<keyword evidence="4" id="KW-1185">Reference proteome</keyword>
<feature type="compositionally biased region" description="Basic and acidic residues" evidence="2">
    <location>
        <begin position="395"/>
        <end position="411"/>
    </location>
</feature>
<accession>A0A067QBB9</accession>
<feature type="region of interest" description="Disordered" evidence="2">
    <location>
        <begin position="362"/>
        <end position="411"/>
    </location>
</feature>
<evidence type="ECO:0000313" key="3">
    <source>
        <dbReference type="EMBL" id="KDQ60812.1"/>
    </source>
</evidence>
<organism evidence="3 4">
    <name type="scientific">Jaapia argillacea MUCL 33604</name>
    <dbReference type="NCBI Taxonomy" id="933084"/>
    <lineage>
        <taxon>Eukaryota</taxon>
        <taxon>Fungi</taxon>
        <taxon>Dikarya</taxon>
        <taxon>Basidiomycota</taxon>
        <taxon>Agaricomycotina</taxon>
        <taxon>Agaricomycetes</taxon>
        <taxon>Agaricomycetidae</taxon>
        <taxon>Jaapiales</taxon>
        <taxon>Jaapiaceae</taxon>
        <taxon>Jaapia</taxon>
    </lineage>
</organism>